<comment type="catalytic activity">
    <reaction evidence="8 9">
        <text>5-phospho-alpha-D-ribose 1-diphosphate + nicotinate + ATP + H2O = nicotinate beta-D-ribonucleotide + ADP + phosphate + diphosphate</text>
        <dbReference type="Rhea" id="RHEA:36163"/>
        <dbReference type="ChEBI" id="CHEBI:15377"/>
        <dbReference type="ChEBI" id="CHEBI:30616"/>
        <dbReference type="ChEBI" id="CHEBI:32544"/>
        <dbReference type="ChEBI" id="CHEBI:33019"/>
        <dbReference type="ChEBI" id="CHEBI:43474"/>
        <dbReference type="ChEBI" id="CHEBI:57502"/>
        <dbReference type="ChEBI" id="CHEBI:58017"/>
        <dbReference type="ChEBI" id="CHEBI:456216"/>
        <dbReference type="EC" id="6.3.4.21"/>
    </reaction>
</comment>
<evidence type="ECO:0000256" key="6">
    <source>
        <dbReference type="ARBA" id="ARBA00022642"/>
    </source>
</evidence>
<dbReference type="SUPFAM" id="SSF54675">
    <property type="entry name" value="Nicotinate/Quinolinate PRTase N-terminal domain-like"/>
    <property type="match status" value="1"/>
</dbReference>
<accession>A0A1I6RIH8</accession>
<dbReference type="AlphaFoldDB" id="A0A1I6RIH8"/>
<comment type="pathway">
    <text evidence="1 9">Cofactor biosynthesis; NAD(+) biosynthesis; nicotinate D-ribonucleotide from nicotinate: step 1/1.</text>
</comment>
<dbReference type="Pfam" id="PF17956">
    <property type="entry name" value="NAPRTase_C"/>
    <property type="match status" value="1"/>
</dbReference>
<dbReference type="Gene3D" id="3.20.20.70">
    <property type="entry name" value="Aldolase class I"/>
    <property type="match status" value="1"/>
</dbReference>
<keyword evidence="14" id="KW-1185">Reference proteome</keyword>
<dbReference type="InterPro" id="IPR040727">
    <property type="entry name" value="NAPRTase_N"/>
</dbReference>
<dbReference type="Gene3D" id="3.20.140.10">
    <property type="entry name" value="nicotinate phosphoribosyltransferase"/>
    <property type="match status" value="1"/>
</dbReference>
<name>A0A1I6RIH8_9BACL</name>
<dbReference type="PANTHER" id="PTHR11098">
    <property type="entry name" value="NICOTINATE PHOSPHORIBOSYLTRANSFERASE"/>
    <property type="match status" value="1"/>
</dbReference>
<dbReference type="FunFam" id="3.20.20.70:FF:000076">
    <property type="entry name" value="Nicotinate phosphoribosyltransferase"/>
    <property type="match status" value="1"/>
</dbReference>
<dbReference type="InterPro" id="IPR007229">
    <property type="entry name" value="Nic_PRibTrfase-Fam"/>
</dbReference>
<reference evidence="14" key="1">
    <citation type="submission" date="2016-10" db="EMBL/GenBank/DDBJ databases">
        <authorList>
            <person name="Varghese N."/>
            <person name="Submissions S."/>
        </authorList>
    </citation>
    <scope>NUCLEOTIDE SEQUENCE [LARGE SCALE GENOMIC DNA]</scope>
    <source>
        <strain evidence="14">DSM 45789</strain>
    </source>
</reference>
<evidence type="ECO:0000256" key="9">
    <source>
        <dbReference type="RuleBase" id="RU365100"/>
    </source>
</evidence>
<comment type="function">
    <text evidence="9">Catalyzes the first step in the biosynthesis of NAD from nicotinic acid, the ATP-dependent synthesis of beta-nicotinate D-ribonucleotide from nicotinate and 5-phospho-D-ribose 1-phosphate.</text>
</comment>
<dbReference type="NCBIfam" id="NF006694">
    <property type="entry name" value="PRK09243.1-1"/>
    <property type="match status" value="1"/>
</dbReference>
<protein>
    <recommendedName>
        <fullName evidence="3 9">Nicotinate phosphoribosyltransferase</fullName>
        <ecNumber evidence="3 9">6.3.4.21</ecNumber>
    </recommendedName>
</protein>
<dbReference type="InterPro" id="IPR006405">
    <property type="entry name" value="Nic_PRibTrfase_pncB"/>
</dbReference>
<dbReference type="InterPro" id="IPR013785">
    <property type="entry name" value="Aldolase_TIM"/>
</dbReference>
<keyword evidence="6 9" id="KW-0662">Pyridine nucleotide biosynthesis</keyword>
<evidence type="ECO:0000259" key="11">
    <source>
        <dbReference type="Pfam" id="PF17767"/>
    </source>
</evidence>
<dbReference type="NCBIfam" id="NF009131">
    <property type="entry name" value="PRK12484.1"/>
    <property type="match status" value="1"/>
</dbReference>
<dbReference type="GO" id="GO:0005829">
    <property type="term" value="C:cytosol"/>
    <property type="evidence" value="ECO:0007669"/>
    <property type="project" value="TreeGrafter"/>
</dbReference>
<evidence type="ECO:0000259" key="10">
    <source>
        <dbReference type="Pfam" id="PF04095"/>
    </source>
</evidence>
<evidence type="ECO:0000256" key="4">
    <source>
        <dbReference type="ARBA" id="ARBA00022553"/>
    </source>
</evidence>
<evidence type="ECO:0000256" key="7">
    <source>
        <dbReference type="ARBA" id="ARBA00022679"/>
    </source>
</evidence>
<dbReference type="EC" id="6.3.4.21" evidence="3 9"/>
<dbReference type="SUPFAM" id="SSF51690">
    <property type="entry name" value="Nicotinate/Quinolinate PRTase C-terminal domain-like"/>
    <property type="match status" value="1"/>
</dbReference>
<dbReference type="InterPro" id="IPR041619">
    <property type="entry name" value="NAPRTase_C"/>
</dbReference>
<dbReference type="GO" id="GO:0047280">
    <property type="term" value="F:nicotinamide phosphoribosyltransferase activity"/>
    <property type="evidence" value="ECO:0007669"/>
    <property type="project" value="UniProtKB-ARBA"/>
</dbReference>
<evidence type="ECO:0000256" key="3">
    <source>
        <dbReference type="ARBA" id="ARBA00013236"/>
    </source>
</evidence>
<dbReference type="InterPro" id="IPR041525">
    <property type="entry name" value="N/Namide_PRibTrfase"/>
</dbReference>
<comment type="similarity">
    <text evidence="2 9">Belongs to the NAPRTase family.</text>
</comment>
<gene>
    <name evidence="13" type="ORF">SAMN05444972_105111</name>
</gene>
<evidence type="ECO:0000313" key="14">
    <source>
        <dbReference type="Proteomes" id="UP000198660"/>
    </source>
</evidence>
<proteinExistence type="inferred from homology"/>
<dbReference type="PIRSF" id="PIRSF000484">
    <property type="entry name" value="NAPRT"/>
    <property type="match status" value="1"/>
</dbReference>
<comment type="PTM">
    <text evidence="9">Transiently phosphorylated on a His residue during the reaction cycle. Phosphorylation strongly increases the affinity for substrates and increases the rate of nicotinate D-ribonucleotide production. Dephosphorylation regenerates the low-affinity form of the enzyme, leading to product release.</text>
</comment>
<feature type="domain" description="Nicotinate phosphoribosyltransferase N-terminal" evidence="11">
    <location>
        <begin position="11"/>
        <end position="135"/>
    </location>
</feature>
<dbReference type="RefSeq" id="WP_281252067.1">
    <property type="nucleotide sequence ID" value="NZ_FPAA01000005.1"/>
</dbReference>
<dbReference type="EMBL" id="FPAA01000005">
    <property type="protein sequence ID" value="SFS64446.1"/>
    <property type="molecule type" value="Genomic_DNA"/>
</dbReference>
<evidence type="ECO:0000313" key="13">
    <source>
        <dbReference type="EMBL" id="SFS64446.1"/>
    </source>
</evidence>
<evidence type="ECO:0000256" key="2">
    <source>
        <dbReference type="ARBA" id="ARBA00010897"/>
    </source>
</evidence>
<dbReference type="NCBIfam" id="TIGR01513">
    <property type="entry name" value="NAPRTase_put"/>
    <property type="match status" value="1"/>
</dbReference>
<dbReference type="Pfam" id="PF17767">
    <property type="entry name" value="NAPRTase_N"/>
    <property type="match status" value="1"/>
</dbReference>
<keyword evidence="5 9" id="KW-0436">Ligase</keyword>
<dbReference type="InterPro" id="IPR036068">
    <property type="entry name" value="Nicotinate_pribotase-like_C"/>
</dbReference>
<keyword evidence="4" id="KW-0597">Phosphoprotein</keyword>
<organism evidence="13 14">
    <name type="scientific">Marininema halotolerans</name>
    <dbReference type="NCBI Taxonomy" id="1155944"/>
    <lineage>
        <taxon>Bacteria</taxon>
        <taxon>Bacillati</taxon>
        <taxon>Bacillota</taxon>
        <taxon>Bacilli</taxon>
        <taxon>Bacillales</taxon>
        <taxon>Thermoactinomycetaceae</taxon>
        <taxon>Marininema</taxon>
    </lineage>
</organism>
<dbReference type="Pfam" id="PF04095">
    <property type="entry name" value="NAPRTase"/>
    <property type="match status" value="1"/>
</dbReference>
<evidence type="ECO:0000256" key="5">
    <source>
        <dbReference type="ARBA" id="ARBA00022598"/>
    </source>
</evidence>
<dbReference type="CDD" id="cd01570">
    <property type="entry name" value="NAPRTase_A"/>
    <property type="match status" value="1"/>
</dbReference>
<evidence type="ECO:0000259" key="12">
    <source>
        <dbReference type="Pfam" id="PF17956"/>
    </source>
</evidence>
<evidence type="ECO:0000256" key="1">
    <source>
        <dbReference type="ARBA" id="ARBA00004952"/>
    </source>
</evidence>
<keyword evidence="7 9" id="KW-0808">Transferase</keyword>
<sequence length="501" mass="57646">MNNNGSEFSALHTDKYQLTMIYAHWKNGSHLDRKVYDLYFRNLPFGNGYAVFAGLERALQYLEQLHFCEEEIDYLSRQPENFDPRFLELLRRFRFSGNLYGMQEGTMVFPNEPLLRVEGSVMEAQLIETALLNFIGYQTLIATKAARIRTIAEKEMLMEFGTRRAQESDAALWGARAAYIAGFDSTSNVRAGQRFGIPISGTHSHAWVQDFESELEAFRTFAYAFPDDCVLLVDTYDTLKSGVPHAIQVGKELRAKGHELKGIRLDSGDLAYLSKEARQMLNEAGLEQTKIVASSDLDEYTIQSLRNQGATIDAWGVGTKLITSYDQPALGAVYKLVAREKNEEWQPTIKISSNPEKITTPGVKQVFRLIDRQLNKARGDLILEEGHRLDEEQPLTLFHPIHTYRKKEVHQFRAVELLQPMILQGEQVYELPSIDSIRQYYNEQRGLFWEEHTRLLNPEEYHVDLSKDLWDKKQTLLQSIYQRIKNDNLPGSEDHPQNPMI</sequence>
<keyword evidence="13" id="KW-0328">Glycosyltransferase</keyword>
<evidence type="ECO:0000256" key="8">
    <source>
        <dbReference type="ARBA" id="ARBA00048668"/>
    </source>
</evidence>
<feature type="domain" description="Nicotinate phosphoribosyltransferase C-terminal" evidence="12">
    <location>
        <begin position="364"/>
        <end position="472"/>
    </location>
</feature>
<dbReference type="PANTHER" id="PTHR11098:SF1">
    <property type="entry name" value="NICOTINATE PHOSPHORIBOSYLTRANSFERASE"/>
    <property type="match status" value="1"/>
</dbReference>
<dbReference type="UniPathway" id="UPA00253">
    <property type="reaction ID" value="UER00457"/>
</dbReference>
<dbReference type="NCBIfam" id="NF006695">
    <property type="entry name" value="PRK09243.1-2"/>
    <property type="match status" value="1"/>
</dbReference>
<feature type="domain" description="Nicotinate/nicotinamide phosphoribosyltransferase" evidence="10">
    <location>
        <begin position="157"/>
        <end position="357"/>
    </location>
</feature>
<dbReference type="Proteomes" id="UP000198660">
    <property type="component" value="Unassembled WGS sequence"/>
</dbReference>
<dbReference type="GO" id="GO:0034355">
    <property type="term" value="P:NAD+ biosynthetic process via the salvage pathway"/>
    <property type="evidence" value="ECO:0007669"/>
    <property type="project" value="TreeGrafter"/>
</dbReference>
<dbReference type="GO" id="GO:0004516">
    <property type="term" value="F:nicotinate phosphoribosyltransferase activity"/>
    <property type="evidence" value="ECO:0007669"/>
    <property type="project" value="UniProtKB-UniRule"/>
</dbReference>